<accession>A0A0A9C3J6</accession>
<proteinExistence type="predicted"/>
<dbReference type="AlphaFoldDB" id="A0A0A9C3J6"/>
<name>A0A0A9C3J6_ARUDO</name>
<reference evidence="1" key="1">
    <citation type="submission" date="2014-09" db="EMBL/GenBank/DDBJ databases">
        <authorList>
            <person name="Magalhaes I.L.F."/>
            <person name="Oliveira U."/>
            <person name="Santos F.R."/>
            <person name="Vidigal T.H.D.A."/>
            <person name="Brescovit A.D."/>
            <person name="Santos A.J."/>
        </authorList>
    </citation>
    <scope>NUCLEOTIDE SEQUENCE</scope>
    <source>
        <tissue evidence="1">Shoot tissue taken approximately 20 cm above the soil surface</tissue>
    </source>
</reference>
<protein>
    <submittedName>
        <fullName evidence="1">Uncharacterized protein</fullName>
    </submittedName>
</protein>
<dbReference type="EMBL" id="GBRH01227011">
    <property type="protein sequence ID" value="JAD70884.1"/>
    <property type="molecule type" value="Transcribed_RNA"/>
</dbReference>
<reference evidence="1" key="2">
    <citation type="journal article" date="2015" name="Data Brief">
        <title>Shoot transcriptome of the giant reed, Arundo donax.</title>
        <authorList>
            <person name="Barrero R.A."/>
            <person name="Guerrero F.D."/>
            <person name="Moolhuijzen P."/>
            <person name="Goolsby J.A."/>
            <person name="Tidwell J."/>
            <person name="Bellgard S.E."/>
            <person name="Bellgard M.I."/>
        </authorList>
    </citation>
    <scope>NUCLEOTIDE SEQUENCE</scope>
    <source>
        <tissue evidence="1">Shoot tissue taken approximately 20 cm above the soil surface</tissue>
    </source>
</reference>
<evidence type="ECO:0000313" key="1">
    <source>
        <dbReference type="EMBL" id="JAD70884.1"/>
    </source>
</evidence>
<organism evidence="1">
    <name type="scientific">Arundo donax</name>
    <name type="common">Giant reed</name>
    <name type="synonym">Donax arundinaceus</name>
    <dbReference type="NCBI Taxonomy" id="35708"/>
    <lineage>
        <taxon>Eukaryota</taxon>
        <taxon>Viridiplantae</taxon>
        <taxon>Streptophyta</taxon>
        <taxon>Embryophyta</taxon>
        <taxon>Tracheophyta</taxon>
        <taxon>Spermatophyta</taxon>
        <taxon>Magnoliopsida</taxon>
        <taxon>Liliopsida</taxon>
        <taxon>Poales</taxon>
        <taxon>Poaceae</taxon>
        <taxon>PACMAD clade</taxon>
        <taxon>Arundinoideae</taxon>
        <taxon>Arundineae</taxon>
        <taxon>Arundo</taxon>
    </lineage>
</organism>
<sequence length="63" mass="7471">MWYDGFFRPLLCLPAIQLYDLYSFYFSAIRLAKAVDVFLVKLVITLFVDIKEYELENKNGNQN</sequence>